<proteinExistence type="predicted"/>
<dbReference type="AlphaFoldDB" id="A0A833YMK2"/>
<organism evidence="2 3">
    <name type="scientific">Phyllostomus discolor</name>
    <name type="common">pale spear-nosed bat</name>
    <dbReference type="NCBI Taxonomy" id="89673"/>
    <lineage>
        <taxon>Eukaryota</taxon>
        <taxon>Metazoa</taxon>
        <taxon>Chordata</taxon>
        <taxon>Craniata</taxon>
        <taxon>Vertebrata</taxon>
        <taxon>Euteleostomi</taxon>
        <taxon>Mammalia</taxon>
        <taxon>Eutheria</taxon>
        <taxon>Laurasiatheria</taxon>
        <taxon>Chiroptera</taxon>
        <taxon>Yangochiroptera</taxon>
        <taxon>Phyllostomidae</taxon>
        <taxon>Phyllostominae</taxon>
        <taxon>Phyllostomus</taxon>
    </lineage>
</organism>
<evidence type="ECO:0000313" key="3">
    <source>
        <dbReference type="Proteomes" id="UP000664940"/>
    </source>
</evidence>
<name>A0A833YMK2_9CHIR</name>
<comment type="caution">
    <text evidence="2">The sequence shown here is derived from an EMBL/GenBank/DDBJ whole genome shotgun (WGS) entry which is preliminary data.</text>
</comment>
<accession>A0A833YMK2</accession>
<reference evidence="2 3" key="1">
    <citation type="journal article" date="2020" name="Nature">
        <title>Six reference-quality genomes reveal evolution of bat adaptations.</title>
        <authorList>
            <person name="Jebb D."/>
            <person name="Huang Z."/>
            <person name="Pippel M."/>
            <person name="Hughes G.M."/>
            <person name="Lavrichenko K."/>
            <person name="Devanna P."/>
            <person name="Winkler S."/>
            <person name="Jermiin L.S."/>
            <person name="Skirmuntt E.C."/>
            <person name="Katzourakis A."/>
            <person name="Burkitt-Gray L."/>
            <person name="Ray D.A."/>
            <person name="Sullivan K.A.M."/>
            <person name="Roscito J.G."/>
            <person name="Kirilenko B.M."/>
            <person name="Davalos L.M."/>
            <person name="Corthals A.P."/>
            <person name="Power M.L."/>
            <person name="Jones G."/>
            <person name="Ransome R.D."/>
            <person name="Dechmann D.K.N."/>
            <person name="Locatelli A.G."/>
            <person name="Puechmaille S.J."/>
            <person name="Fedrigo O."/>
            <person name="Jarvis E.D."/>
            <person name="Hiller M."/>
            <person name="Vernes S.C."/>
            <person name="Myers E.W."/>
            <person name="Teeling E.C."/>
        </authorList>
    </citation>
    <scope>NUCLEOTIDE SEQUENCE [LARGE SCALE GENOMIC DNA]</scope>
    <source>
        <strain evidence="2">Bat1K_MPI-CBG_1</strain>
    </source>
</reference>
<evidence type="ECO:0000313" key="2">
    <source>
        <dbReference type="EMBL" id="KAF6078480.1"/>
    </source>
</evidence>
<feature type="compositionally biased region" description="Polar residues" evidence="1">
    <location>
        <begin position="1"/>
        <end position="10"/>
    </location>
</feature>
<feature type="region of interest" description="Disordered" evidence="1">
    <location>
        <begin position="1"/>
        <end position="28"/>
    </location>
</feature>
<sequence>MGPSTPSSHWGSLELFPADSAHPPSSQSGAWDARLFSLSSSQAQQTSPRRLTSDLQAFSMLAPACKYFSLAPSASSPSLWGTDLEIGSWALSVSSRPVFPTASSDSKSHSIAISPGTASTCLAGTYPASAQRGSLVGCLPGMFQRRAAVG</sequence>
<dbReference type="EMBL" id="JABVXQ010000014">
    <property type="protein sequence ID" value="KAF6078480.1"/>
    <property type="molecule type" value="Genomic_DNA"/>
</dbReference>
<protein>
    <submittedName>
        <fullName evidence="2">Uncharacterized protein</fullName>
    </submittedName>
</protein>
<gene>
    <name evidence="2" type="ORF">HJG60_009273</name>
</gene>
<dbReference type="Proteomes" id="UP000664940">
    <property type="component" value="Unassembled WGS sequence"/>
</dbReference>
<evidence type="ECO:0000256" key="1">
    <source>
        <dbReference type="SAM" id="MobiDB-lite"/>
    </source>
</evidence>